<name>X1QR15_9ZZZZ</name>
<protein>
    <submittedName>
        <fullName evidence="1">Uncharacterized protein</fullName>
    </submittedName>
</protein>
<accession>X1QR15</accession>
<dbReference type="AlphaFoldDB" id="X1QR15"/>
<proteinExistence type="predicted"/>
<comment type="caution">
    <text evidence="1">The sequence shown here is derived from an EMBL/GenBank/DDBJ whole genome shotgun (WGS) entry which is preliminary data.</text>
</comment>
<reference evidence="1" key="1">
    <citation type="journal article" date="2014" name="Front. Microbiol.">
        <title>High frequency of phylogenetically diverse reductive dehalogenase-homologous genes in deep subseafloor sedimentary metagenomes.</title>
        <authorList>
            <person name="Kawai M."/>
            <person name="Futagami T."/>
            <person name="Toyoda A."/>
            <person name="Takaki Y."/>
            <person name="Nishi S."/>
            <person name="Hori S."/>
            <person name="Arai W."/>
            <person name="Tsubouchi T."/>
            <person name="Morono Y."/>
            <person name="Uchiyama I."/>
            <person name="Ito T."/>
            <person name="Fujiyama A."/>
            <person name="Inagaki F."/>
            <person name="Takami H."/>
        </authorList>
    </citation>
    <scope>NUCLEOTIDE SEQUENCE</scope>
    <source>
        <strain evidence="1">Expedition CK06-06</strain>
    </source>
</reference>
<gene>
    <name evidence="1" type="ORF">S06H3_43414</name>
</gene>
<dbReference type="EMBL" id="BARV01026929">
    <property type="protein sequence ID" value="GAI45714.1"/>
    <property type="molecule type" value="Genomic_DNA"/>
</dbReference>
<organism evidence="1">
    <name type="scientific">marine sediment metagenome</name>
    <dbReference type="NCBI Taxonomy" id="412755"/>
    <lineage>
        <taxon>unclassified sequences</taxon>
        <taxon>metagenomes</taxon>
        <taxon>ecological metagenomes</taxon>
    </lineage>
</organism>
<sequence>MGDEGPTFFINLGRGCKFEAVADLAIRSERAQTFLLPEASL</sequence>
<evidence type="ECO:0000313" key="1">
    <source>
        <dbReference type="EMBL" id="GAI45714.1"/>
    </source>
</evidence>